<dbReference type="Proteomes" id="UP001186944">
    <property type="component" value="Unassembled WGS sequence"/>
</dbReference>
<evidence type="ECO:0000259" key="5">
    <source>
        <dbReference type="PROSITE" id="PS50002"/>
    </source>
</evidence>
<feature type="domain" description="PH" evidence="6">
    <location>
        <begin position="487"/>
        <end position="588"/>
    </location>
</feature>
<evidence type="ECO:0000256" key="1">
    <source>
        <dbReference type="ARBA" id="ARBA00022443"/>
    </source>
</evidence>
<dbReference type="PROSITE" id="PS50238">
    <property type="entry name" value="RHOGAP"/>
    <property type="match status" value="1"/>
</dbReference>
<dbReference type="PANTHER" id="PTHR23176:SF129">
    <property type="entry name" value="RHO GTPASE ACTIVATING PROTEIN AT 16F, ISOFORM E-RELATED"/>
    <property type="match status" value="1"/>
</dbReference>
<dbReference type="Pfam" id="PF00018">
    <property type="entry name" value="SH3_1"/>
    <property type="match status" value="1"/>
</dbReference>
<dbReference type="SUPFAM" id="SSF48350">
    <property type="entry name" value="GTPase activation domain, GAP"/>
    <property type="match status" value="1"/>
</dbReference>
<dbReference type="SMART" id="SM00326">
    <property type="entry name" value="SH3"/>
    <property type="match status" value="1"/>
</dbReference>
<evidence type="ECO:0008006" key="11">
    <source>
        <dbReference type="Google" id="ProtNLM"/>
    </source>
</evidence>
<evidence type="ECO:0000259" key="6">
    <source>
        <dbReference type="PROSITE" id="PS50003"/>
    </source>
</evidence>
<keyword evidence="2" id="KW-0343">GTPase activation</keyword>
<dbReference type="PROSITE" id="PS50002">
    <property type="entry name" value="SH3"/>
    <property type="match status" value="1"/>
</dbReference>
<feature type="compositionally biased region" description="Polar residues" evidence="4">
    <location>
        <begin position="178"/>
        <end position="187"/>
    </location>
</feature>
<dbReference type="Gene3D" id="2.30.30.40">
    <property type="entry name" value="SH3 Domains"/>
    <property type="match status" value="1"/>
</dbReference>
<dbReference type="InterPro" id="IPR000198">
    <property type="entry name" value="RhoGAP_dom"/>
</dbReference>
<dbReference type="Gene3D" id="2.20.70.10">
    <property type="match status" value="1"/>
</dbReference>
<dbReference type="GO" id="GO:0005737">
    <property type="term" value="C:cytoplasm"/>
    <property type="evidence" value="ECO:0007669"/>
    <property type="project" value="TreeGrafter"/>
</dbReference>
<dbReference type="PANTHER" id="PTHR23176">
    <property type="entry name" value="RHO/RAC/CDC GTPASE-ACTIVATING PROTEIN"/>
    <property type="match status" value="1"/>
</dbReference>
<feature type="region of interest" description="Disordered" evidence="4">
    <location>
        <begin position="86"/>
        <end position="116"/>
    </location>
</feature>
<dbReference type="InterPro" id="IPR011993">
    <property type="entry name" value="PH-like_dom_sf"/>
</dbReference>
<organism evidence="9 10">
    <name type="scientific">Pinctada imbricata</name>
    <name type="common">Atlantic pearl-oyster</name>
    <name type="synonym">Pinctada martensii</name>
    <dbReference type="NCBI Taxonomy" id="66713"/>
    <lineage>
        <taxon>Eukaryota</taxon>
        <taxon>Metazoa</taxon>
        <taxon>Spiralia</taxon>
        <taxon>Lophotrochozoa</taxon>
        <taxon>Mollusca</taxon>
        <taxon>Bivalvia</taxon>
        <taxon>Autobranchia</taxon>
        <taxon>Pteriomorphia</taxon>
        <taxon>Pterioida</taxon>
        <taxon>Pterioidea</taxon>
        <taxon>Pteriidae</taxon>
        <taxon>Pinctada</taxon>
    </lineage>
</organism>
<dbReference type="InterPro" id="IPR036028">
    <property type="entry name" value="SH3-like_dom_sf"/>
</dbReference>
<reference evidence="9" key="1">
    <citation type="submission" date="2019-08" db="EMBL/GenBank/DDBJ databases">
        <title>The improved chromosome-level genome for the pearl oyster Pinctada fucata martensii using PacBio sequencing and Hi-C.</title>
        <authorList>
            <person name="Zheng Z."/>
        </authorList>
    </citation>
    <scope>NUCLEOTIDE SEQUENCE</scope>
    <source>
        <strain evidence="9">ZZ-2019</strain>
        <tissue evidence="9">Adductor muscle</tissue>
    </source>
</reference>
<accession>A0AA88YUM6</accession>
<comment type="caution">
    <text evidence="9">The sequence shown here is derived from an EMBL/GenBank/DDBJ whole genome shotgun (WGS) entry which is preliminary data.</text>
</comment>
<dbReference type="FunFam" id="1.10.555.10:FF:000003">
    <property type="entry name" value="Putative rho GTPase-activating protein 12"/>
    <property type="match status" value="1"/>
</dbReference>
<dbReference type="PROSITE" id="PS50003">
    <property type="entry name" value="PH_DOMAIN"/>
    <property type="match status" value="1"/>
</dbReference>
<dbReference type="SMART" id="SM00233">
    <property type="entry name" value="PH"/>
    <property type="match status" value="1"/>
</dbReference>
<feature type="region of interest" description="Disordered" evidence="4">
    <location>
        <begin position="171"/>
        <end position="193"/>
    </location>
</feature>
<dbReference type="GO" id="GO:0005096">
    <property type="term" value="F:GTPase activator activity"/>
    <property type="evidence" value="ECO:0007669"/>
    <property type="project" value="UniProtKB-KW"/>
</dbReference>
<dbReference type="CDD" id="cd00201">
    <property type="entry name" value="WW"/>
    <property type="match status" value="1"/>
</dbReference>
<protein>
    <recommendedName>
        <fullName evidence="11">Rho GTPase-activating protein 12-like protein</fullName>
    </recommendedName>
</protein>
<dbReference type="SUPFAM" id="SSF50729">
    <property type="entry name" value="PH domain-like"/>
    <property type="match status" value="1"/>
</dbReference>
<dbReference type="Pfam" id="PF00169">
    <property type="entry name" value="PH"/>
    <property type="match status" value="1"/>
</dbReference>
<dbReference type="Pfam" id="PF00620">
    <property type="entry name" value="RhoGAP"/>
    <property type="match status" value="1"/>
</dbReference>
<dbReference type="Gene3D" id="1.10.555.10">
    <property type="entry name" value="Rho GTPase activation protein"/>
    <property type="match status" value="1"/>
</dbReference>
<proteinExistence type="predicted"/>
<dbReference type="AlphaFoldDB" id="A0AA88YUM6"/>
<dbReference type="InterPro" id="IPR050729">
    <property type="entry name" value="Rho-GAP"/>
</dbReference>
<evidence type="ECO:0000256" key="3">
    <source>
        <dbReference type="PROSITE-ProRule" id="PRU00192"/>
    </source>
</evidence>
<dbReference type="SMART" id="SM00324">
    <property type="entry name" value="RhoGAP"/>
    <property type="match status" value="1"/>
</dbReference>
<dbReference type="SUPFAM" id="SSF51045">
    <property type="entry name" value="WW domain"/>
    <property type="match status" value="1"/>
</dbReference>
<dbReference type="InterPro" id="IPR001202">
    <property type="entry name" value="WW_dom"/>
</dbReference>
<feature type="compositionally biased region" description="Low complexity" evidence="4">
    <location>
        <begin position="105"/>
        <end position="116"/>
    </location>
</feature>
<dbReference type="InterPro" id="IPR036020">
    <property type="entry name" value="WW_dom_sf"/>
</dbReference>
<evidence type="ECO:0000259" key="7">
    <source>
        <dbReference type="PROSITE" id="PS50020"/>
    </source>
</evidence>
<evidence type="ECO:0000313" key="9">
    <source>
        <dbReference type="EMBL" id="KAK3108074.1"/>
    </source>
</evidence>
<dbReference type="InterPro" id="IPR001849">
    <property type="entry name" value="PH_domain"/>
</dbReference>
<dbReference type="EMBL" id="VSWD01000001">
    <property type="protein sequence ID" value="KAK3108074.1"/>
    <property type="molecule type" value="Genomic_DNA"/>
</dbReference>
<name>A0AA88YUM6_PINIB</name>
<feature type="region of interest" description="Disordered" evidence="4">
    <location>
        <begin position="236"/>
        <end position="261"/>
    </location>
</feature>
<feature type="domain" description="Rho-GAP" evidence="8">
    <location>
        <begin position="669"/>
        <end position="856"/>
    </location>
</feature>
<evidence type="ECO:0000256" key="2">
    <source>
        <dbReference type="ARBA" id="ARBA00022468"/>
    </source>
</evidence>
<feature type="region of interest" description="Disordered" evidence="4">
    <location>
        <begin position="393"/>
        <end position="420"/>
    </location>
</feature>
<gene>
    <name evidence="9" type="ORF">FSP39_000688</name>
</gene>
<feature type="domain" description="WW" evidence="7">
    <location>
        <begin position="267"/>
        <end position="301"/>
    </location>
</feature>
<feature type="compositionally biased region" description="Basic and acidic residues" evidence="4">
    <location>
        <begin position="240"/>
        <end position="257"/>
    </location>
</feature>
<evidence type="ECO:0000256" key="4">
    <source>
        <dbReference type="SAM" id="MobiDB-lite"/>
    </source>
</evidence>
<dbReference type="SMART" id="SM00456">
    <property type="entry name" value="WW"/>
    <property type="match status" value="2"/>
</dbReference>
<evidence type="ECO:0000259" key="8">
    <source>
        <dbReference type="PROSITE" id="PS50238"/>
    </source>
</evidence>
<dbReference type="SUPFAM" id="SSF50044">
    <property type="entry name" value="SH3-domain"/>
    <property type="match status" value="1"/>
</dbReference>
<dbReference type="Gene3D" id="2.30.29.30">
    <property type="entry name" value="Pleckstrin-homology domain (PH domain)/Phosphotyrosine-binding domain (PTB)"/>
    <property type="match status" value="1"/>
</dbReference>
<dbReference type="InterPro" id="IPR008936">
    <property type="entry name" value="Rho_GTPase_activation_prot"/>
</dbReference>
<feature type="domain" description="WW" evidence="7">
    <location>
        <begin position="361"/>
        <end position="394"/>
    </location>
</feature>
<dbReference type="PROSITE" id="PS50020">
    <property type="entry name" value="WW_DOMAIN_2"/>
    <property type="match status" value="2"/>
</dbReference>
<evidence type="ECO:0000313" key="10">
    <source>
        <dbReference type="Proteomes" id="UP001186944"/>
    </source>
</evidence>
<dbReference type="InterPro" id="IPR001452">
    <property type="entry name" value="SH3_domain"/>
</dbReference>
<dbReference type="GO" id="GO:0007165">
    <property type="term" value="P:signal transduction"/>
    <property type="evidence" value="ECO:0007669"/>
    <property type="project" value="InterPro"/>
</dbReference>
<keyword evidence="1 3" id="KW-0728">SH3 domain</keyword>
<keyword evidence="10" id="KW-1185">Reference proteome</keyword>
<sequence>MTATENRTSSIDDDFNPYLDLPITKLKALYDYSYRDDDGHVVNMRKGEEYHLLQKQGDWWEVIRDAGDTNELSFYVPANYVEIVGRGLKGPEPPPKRTSTGSHQGNESGSESLNNSITKDVVFNLDTGLDTDNVNTGETISDSTVSKMEPFYVNSDDTGVINFERKNSTSTFTSFSSKTLPSNSGISTKPECVRRSFSEDGEYVNLDRYRNEAGLTSERTDGSRGEDSDLYANASQLNNQKDERTQASQNRDDRDLLTGDTPGTYMRTLLDVWDMYLDKDSNRIYYINRETHERTFKPPRHPNKAEQFKHLEQKPVAVPSVTEQRKRSAPQLKFPHELSSANIPDGYVVEETDGRTLYINPNTNERWCSNVNTDGEKYYYKIGTEETVWDLPKIVMSPDSPPPPITRERSPQGSPSVARSVKARSMIIGNKIRMETPAYLPAALPKSSTLPLLSTPALMEETDTDKRSTQLSAAPVDSLDGTLNKAKIIEGGKAKKKNWSQSYVKLSGTNLVFYKNQMAAKSQQNSPHGRPEFIVPLIGAHADKHTKDKSSRKNVITLKTSQGDEYLLHHDDEPTILKWLAHLEVAINGLGTVSGLEPPVFEETSISKDKRKNSFKLFHGRNNSGSEADGMERRKRGLIKDKLLNFVSRRPTKESLEQKGIIKDAVFGAHLKVLCDKEKGKIPKFVVKCVTAIEKRGLDHDGLYRISGNLAQIQKLRCQVDQDSYNLDEDRWDVHVLTGSLKLFFRELKEPLYTFLMFDRFVPALSKEKNSDRLKAVKELISTLPKYNYETMKFLFAHLLKVIDMSKENRMQVHNVAIVFGPTLIWPEKESPNMAANMVYQSRIVEYCLLEYKNIFR</sequence>
<feature type="domain" description="SH3" evidence="5">
    <location>
        <begin position="21"/>
        <end position="86"/>
    </location>
</feature>